<accession>A0A317CB38</accession>
<organism evidence="2 3">
    <name type="scientific">Leucothrix pacifica</name>
    <dbReference type="NCBI Taxonomy" id="1247513"/>
    <lineage>
        <taxon>Bacteria</taxon>
        <taxon>Pseudomonadati</taxon>
        <taxon>Pseudomonadota</taxon>
        <taxon>Gammaproteobacteria</taxon>
        <taxon>Thiotrichales</taxon>
        <taxon>Thiotrichaceae</taxon>
        <taxon>Leucothrix</taxon>
    </lineage>
</organism>
<dbReference type="OrthoDB" id="5625701at2"/>
<dbReference type="NCBIfam" id="NF046101">
    <property type="entry name" value="PA3496_fam"/>
    <property type="match status" value="1"/>
</dbReference>
<evidence type="ECO:0000313" key="3">
    <source>
        <dbReference type="Proteomes" id="UP000245539"/>
    </source>
</evidence>
<dbReference type="Proteomes" id="UP000245539">
    <property type="component" value="Unassembled WGS sequence"/>
</dbReference>
<keyword evidence="3" id="KW-1185">Reference proteome</keyword>
<feature type="compositionally biased region" description="Basic and acidic residues" evidence="1">
    <location>
        <begin position="20"/>
        <end position="37"/>
    </location>
</feature>
<name>A0A317CB38_9GAMM</name>
<feature type="region of interest" description="Disordered" evidence="1">
    <location>
        <begin position="20"/>
        <end position="45"/>
    </location>
</feature>
<protein>
    <submittedName>
        <fullName evidence="2">Uncharacterized protein</fullName>
    </submittedName>
</protein>
<dbReference type="AlphaFoldDB" id="A0A317CB38"/>
<proteinExistence type="predicted"/>
<comment type="caution">
    <text evidence="2">The sequence shown here is derived from an EMBL/GenBank/DDBJ whole genome shotgun (WGS) entry which is preliminary data.</text>
</comment>
<dbReference type="RefSeq" id="WP_109838240.1">
    <property type="nucleotide sequence ID" value="NZ_QGKM01000041.1"/>
</dbReference>
<evidence type="ECO:0000256" key="1">
    <source>
        <dbReference type="SAM" id="MobiDB-lite"/>
    </source>
</evidence>
<sequence length="71" mass="8453">MMTDNKQVLDSIFQATDDSIRVMDNKSKNGKENEKNKPKPHVLRRNIEDYLERKALERKLQDVFDDDYPLD</sequence>
<reference evidence="2 3" key="1">
    <citation type="submission" date="2018-05" db="EMBL/GenBank/DDBJ databases">
        <title>Leucothrix arctica sp. nov., isolated from Arctic seawater.</title>
        <authorList>
            <person name="Choi A."/>
            <person name="Baek K."/>
        </authorList>
    </citation>
    <scope>NUCLEOTIDE SEQUENCE [LARGE SCALE GENOMIC DNA]</scope>
    <source>
        <strain evidence="2 3">JCM 18388</strain>
    </source>
</reference>
<evidence type="ECO:0000313" key="2">
    <source>
        <dbReference type="EMBL" id="PWQ95768.1"/>
    </source>
</evidence>
<dbReference type="InterPro" id="IPR058059">
    <property type="entry name" value="PA3496-like"/>
</dbReference>
<dbReference type="EMBL" id="QGKM01000041">
    <property type="protein sequence ID" value="PWQ95768.1"/>
    <property type="molecule type" value="Genomic_DNA"/>
</dbReference>
<gene>
    <name evidence="2" type="ORF">DKW60_13765</name>
</gene>